<feature type="signal peptide" evidence="1">
    <location>
        <begin position="1"/>
        <end position="27"/>
    </location>
</feature>
<dbReference type="EMBL" id="JAULSX010000008">
    <property type="protein sequence ID" value="KAK3486861.1"/>
    <property type="molecule type" value="Genomic_DNA"/>
</dbReference>
<sequence>MIHSHIPTQSCFVVLVLPTTSWSPIQGDNHQRNPNPLNLTHACHATPVRRLMNPSESCRGIQGMGLEISNDGGVFCLSFNSSCVDECLEPLLQTFEVEMSWKKAVDLRPSSFCFGEIVEIELTEADVARAPPFATAASIDDPVLPALPRLTASSQLP</sequence>
<comment type="caution">
    <text evidence="2">The sequence shown here is derived from an EMBL/GenBank/DDBJ whole genome shotgun (WGS) entry which is preliminary data.</text>
</comment>
<evidence type="ECO:0000313" key="2">
    <source>
        <dbReference type="EMBL" id="KAK3486861.1"/>
    </source>
</evidence>
<accession>A0AAJ0MN63</accession>
<evidence type="ECO:0000256" key="1">
    <source>
        <dbReference type="SAM" id="SignalP"/>
    </source>
</evidence>
<organism evidence="2 3">
    <name type="scientific">Neurospora hispaniola</name>
    <dbReference type="NCBI Taxonomy" id="588809"/>
    <lineage>
        <taxon>Eukaryota</taxon>
        <taxon>Fungi</taxon>
        <taxon>Dikarya</taxon>
        <taxon>Ascomycota</taxon>
        <taxon>Pezizomycotina</taxon>
        <taxon>Sordariomycetes</taxon>
        <taxon>Sordariomycetidae</taxon>
        <taxon>Sordariales</taxon>
        <taxon>Sordariaceae</taxon>
        <taxon>Neurospora</taxon>
    </lineage>
</organism>
<dbReference type="RefSeq" id="XP_062689418.1">
    <property type="nucleotide sequence ID" value="XM_062837761.1"/>
</dbReference>
<keyword evidence="3" id="KW-1185">Reference proteome</keyword>
<reference evidence="2 3" key="1">
    <citation type="journal article" date="2023" name="Mol. Phylogenet. Evol.">
        <title>Genome-scale phylogeny and comparative genomics of the fungal order Sordariales.</title>
        <authorList>
            <person name="Hensen N."/>
            <person name="Bonometti L."/>
            <person name="Westerberg I."/>
            <person name="Brannstrom I.O."/>
            <person name="Guillou S."/>
            <person name="Cros-Aarteil S."/>
            <person name="Calhoun S."/>
            <person name="Haridas S."/>
            <person name="Kuo A."/>
            <person name="Mondo S."/>
            <person name="Pangilinan J."/>
            <person name="Riley R."/>
            <person name="LaButti K."/>
            <person name="Andreopoulos B."/>
            <person name="Lipzen A."/>
            <person name="Chen C."/>
            <person name="Yan M."/>
            <person name="Daum C."/>
            <person name="Ng V."/>
            <person name="Clum A."/>
            <person name="Steindorff A."/>
            <person name="Ohm R.A."/>
            <person name="Martin F."/>
            <person name="Silar P."/>
            <person name="Natvig D.O."/>
            <person name="Lalanne C."/>
            <person name="Gautier V."/>
            <person name="Ament-Velasquez S.L."/>
            <person name="Kruys A."/>
            <person name="Hutchinson M.I."/>
            <person name="Powell A.J."/>
            <person name="Barry K."/>
            <person name="Miller A.N."/>
            <person name="Grigoriev I.V."/>
            <person name="Debuchy R."/>
            <person name="Gladieux P."/>
            <person name="Hiltunen Thoren M."/>
            <person name="Johannesson H."/>
        </authorList>
    </citation>
    <scope>NUCLEOTIDE SEQUENCE [LARGE SCALE GENOMIC DNA]</scope>
    <source>
        <strain evidence="2 3">FGSC 10403</strain>
    </source>
</reference>
<evidence type="ECO:0000313" key="3">
    <source>
        <dbReference type="Proteomes" id="UP001285908"/>
    </source>
</evidence>
<feature type="chain" id="PRO_5042544195" evidence="1">
    <location>
        <begin position="28"/>
        <end position="157"/>
    </location>
</feature>
<keyword evidence="1" id="KW-0732">Signal</keyword>
<gene>
    <name evidence="2" type="ORF">B0T23DRAFT_388545</name>
</gene>
<dbReference type="Proteomes" id="UP001285908">
    <property type="component" value="Unassembled WGS sequence"/>
</dbReference>
<name>A0AAJ0MN63_9PEZI</name>
<dbReference type="AlphaFoldDB" id="A0AAJ0MN63"/>
<protein>
    <submittedName>
        <fullName evidence="2">Uncharacterized protein</fullName>
    </submittedName>
</protein>
<dbReference type="GeneID" id="87875383"/>
<proteinExistence type="predicted"/>